<evidence type="ECO:0008006" key="3">
    <source>
        <dbReference type="Google" id="ProtNLM"/>
    </source>
</evidence>
<dbReference type="RefSeq" id="WP_133126369.1">
    <property type="nucleotide sequence ID" value="NZ_JABBXC010000030.1"/>
</dbReference>
<gene>
    <name evidence="1" type="ORF">HJ568_08040</name>
</gene>
<evidence type="ECO:0000313" key="2">
    <source>
        <dbReference type="Proteomes" id="UP000590068"/>
    </source>
</evidence>
<evidence type="ECO:0000313" key="1">
    <source>
        <dbReference type="EMBL" id="NMR69927.1"/>
    </source>
</evidence>
<proteinExistence type="predicted"/>
<sequence length="254" mass="29229">MRMMNVVKGSVACSILFALGCDVESEKSDYICFNAENRYINEEYDTRPVILVEYGEVADIGYMYRGDLVNHSECAPAKVTTSASSSRYEWFEYGNAVEEDGVKSLEFFVKNNLWNIKAERVEAEGVAEIEYSEKPLDSDDNAVITKRLWSSDFPIDEIVAEDHFDGKTETFVTAHIGQSIKTIRWNENRQQWDCSYQSNDSNFVDQGCRNEADSDLLYIGFEVPLYDYFDSLSDSIPYETDYEELDELVDRYRG</sequence>
<name>A0ABX1U648_9VIBR</name>
<reference evidence="1 2" key="1">
    <citation type="submission" date="2020-04" db="EMBL/GenBank/DDBJ databases">
        <title>WGS-Seq of Vibrio isolated by the O'Toole Lab.</title>
        <authorList>
            <person name="Mckone K.P."/>
            <person name="Whitaker R."/>
            <person name="Sevigney J.L."/>
            <person name="Herring J.B."/>
            <person name="O'Toole G."/>
        </authorList>
    </citation>
    <scope>NUCLEOTIDE SEQUENCE [LARGE SCALE GENOMIC DNA]</scope>
    <source>
        <strain evidence="1 2">BS_02</strain>
    </source>
</reference>
<protein>
    <recommendedName>
        <fullName evidence="3">Lipoprotein</fullName>
    </recommendedName>
</protein>
<comment type="caution">
    <text evidence="1">The sequence shown here is derived from an EMBL/GenBank/DDBJ whole genome shotgun (WGS) entry which is preliminary data.</text>
</comment>
<accession>A0ABX1U648</accession>
<dbReference type="Proteomes" id="UP000590068">
    <property type="component" value="Unassembled WGS sequence"/>
</dbReference>
<keyword evidence="2" id="KW-1185">Reference proteome</keyword>
<dbReference type="EMBL" id="JABCJR010000012">
    <property type="protein sequence ID" value="NMR69927.1"/>
    <property type="molecule type" value="Genomic_DNA"/>
</dbReference>
<dbReference type="PROSITE" id="PS51257">
    <property type="entry name" value="PROKAR_LIPOPROTEIN"/>
    <property type="match status" value="1"/>
</dbReference>
<organism evidence="1 2">
    <name type="scientific">Vibrio breoganii</name>
    <dbReference type="NCBI Taxonomy" id="553239"/>
    <lineage>
        <taxon>Bacteria</taxon>
        <taxon>Pseudomonadati</taxon>
        <taxon>Pseudomonadota</taxon>
        <taxon>Gammaproteobacteria</taxon>
        <taxon>Vibrionales</taxon>
        <taxon>Vibrionaceae</taxon>
        <taxon>Vibrio</taxon>
    </lineage>
</organism>